<accession>A0A0U5B4I5</accession>
<dbReference type="AlphaFoldDB" id="A0A0U5B4I5"/>
<proteinExistence type="predicted"/>
<dbReference type="KEGG" id="asoc:CB4_03467"/>
<reference evidence="1 2" key="1">
    <citation type="submission" date="2015-12" db="EMBL/GenBank/DDBJ databases">
        <title>Genome sequence of Aneurinibacillus soli.</title>
        <authorList>
            <person name="Lee J.S."/>
            <person name="Lee K.C."/>
            <person name="Kim K.K."/>
            <person name="Lee B.W."/>
        </authorList>
    </citation>
    <scope>NUCLEOTIDE SEQUENCE [LARGE SCALE GENOMIC DNA]</scope>
    <source>
        <strain evidence="1 2">CB4</strain>
    </source>
</reference>
<dbReference type="EMBL" id="AP017312">
    <property type="protein sequence ID" value="BAU29280.1"/>
    <property type="molecule type" value="Genomic_DNA"/>
</dbReference>
<keyword evidence="2" id="KW-1185">Reference proteome</keyword>
<evidence type="ECO:0000313" key="1">
    <source>
        <dbReference type="EMBL" id="BAU29280.1"/>
    </source>
</evidence>
<evidence type="ECO:0000313" key="2">
    <source>
        <dbReference type="Proteomes" id="UP000217696"/>
    </source>
</evidence>
<gene>
    <name evidence="1" type="ORF">CB4_03467</name>
</gene>
<sequence>MRGVILIETRVEKNRKNKKIKRDNKILGVSINVLTILVVFFSVYIWFYLYRSQGFSELMKWLQTFYLMDIGLFIMIAFTGKVTINVVKNLIKLAFSVWIVIFILSSTLKQGEQIGYTIFITFLVGYMEVLTDLYISIKEGVQSINNDKFKIIEKETMIRLTMQITIIIVSLLHMFLAYFLLNPLKDIIR</sequence>
<protein>
    <submittedName>
        <fullName evidence="1">Uncharacterized protein</fullName>
    </submittedName>
</protein>
<organism evidence="1 2">
    <name type="scientific">Aneurinibacillus soli</name>
    <dbReference type="NCBI Taxonomy" id="1500254"/>
    <lineage>
        <taxon>Bacteria</taxon>
        <taxon>Bacillati</taxon>
        <taxon>Bacillota</taxon>
        <taxon>Bacilli</taxon>
        <taxon>Bacillales</taxon>
        <taxon>Paenibacillaceae</taxon>
        <taxon>Aneurinibacillus group</taxon>
        <taxon>Aneurinibacillus</taxon>
    </lineage>
</organism>
<dbReference type="Proteomes" id="UP000217696">
    <property type="component" value="Chromosome"/>
</dbReference>
<name>A0A0U5B4I5_9BACL</name>